<name>A0ABV6I980_9BURK</name>
<keyword evidence="2" id="KW-0805">Transcription regulation</keyword>
<dbReference type="CDD" id="cd06170">
    <property type="entry name" value="LuxR_C_like"/>
    <property type="match status" value="1"/>
</dbReference>
<dbReference type="PANTHER" id="PTHR43214:SF41">
    <property type="entry name" value="NITRATE_NITRITE RESPONSE REGULATOR PROTEIN NARP"/>
    <property type="match status" value="1"/>
</dbReference>
<dbReference type="InterPro" id="IPR000792">
    <property type="entry name" value="Tscrpt_reg_LuxR_C"/>
</dbReference>
<dbReference type="InterPro" id="IPR001789">
    <property type="entry name" value="Sig_transdc_resp-reg_receiver"/>
</dbReference>
<feature type="domain" description="Response regulatory" evidence="7">
    <location>
        <begin position="8"/>
        <end position="124"/>
    </location>
</feature>
<dbReference type="PROSITE" id="PS50110">
    <property type="entry name" value="RESPONSE_REGULATORY"/>
    <property type="match status" value="1"/>
</dbReference>
<protein>
    <submittedName>
        <fullName evidence="8">Response regulator</fullName>
    </submittedName>
</protein>
<evidence type="ECO:0000259" key="7">
    <source>
        <dbReference type="PROSITE" id="PS50110"/>
    </source>
</evidence>
<proteinExistence type="predicted"/>
<dbReference type="InterPro" id="IPR011006">
    <property type="entry name" value="CheY-like_superfamily"/>
</dbReference>
<dbReference type="SMART" id="SM00421">
    <property type="entry name" value="HTH_LUXR"/>
    <property type="match status" value="1"/>
</dbReference>
<reference evidence="8 9" key="1">
    <citation type="submission" date="2024-09" db="EMBL/GenBank/DDBJ databases">
        <authorList>
            <person name="Sun Q."/>
            <person name="Mori K."/>
        </authorList>
    </citation>
    <scope>NUCLEOTIDE SEQUENCE [LARGE SCALE GENOMIC DNA]</scope>
    <source>
        <strain evidence="8 9">CCM 8677</strain>
    </source>
</reference>
<dbReference type="PANTHER" id="PTHR43214">
    <property type="entry name" value="TWO-COMPONENT RESPONSE REGULATOR"/>
    <property type="match status" value="1"/>
</dbReference>
<evidence type="ECO:0000256" key="2">
    <source>
        <dbReference type="ARBA" id="ARBA00023015"/>
    </source>
</evidence>
<dbReference type="PROSITE" id="PS00622">
    <property type="entry name" value="HTH_LUXR_1"/>
    <property type="match status" value="1"/>
</dbReference>
<sequence length="215" mass="24361">MTENARIKLLIVDPHPVVRAGIRYFIRNEDDIAIVGEVVNGQDAIRLARQIDVSIMLIEIALNDRNGMDVIKQIKREFPHISLIVFSSHREDQYAIRSLKAGSSGFLSKQCAAEELILALQQVSSGLKFISPELAQEMANNLNNEHINEPHKLLSDREYQTMMMIASGKSVSDIAKELSLSVKTISEYRARILIKMRLRHNAELTHYAIKNELVE</sequence>
<organism evidence="8 9">
    <name type="scientific">Undibacterium danionis</name>
    <dbReference type="NCBI Taxonomy" id="1812100"/>
    <lineage>
        <taxon>Bacteria</taxon>
        <taxon>Pseudomonadati</taxon>
        <taxon>Pseudomonadota</taxon>
        <taxon>Betaproteobacteria</taxon>
        <taxon>Burkholderiales</taxon>
        <taxon>Oxalobacteraceae</taxon>
        <taxon>Undibacterium</taxon>
    </lineage>
</organism>
<dbReference type="CDD" id="cd17535">
    <property type="entry name" value="REC_NarL-like"/>
    <property type="match status" value="1"/>
</dbReference>
<comment type="caution">
    <text evidence="5">Lacks conserved residue(s) required for the propagation of feature annotation.</text>
</comment>
<keyword evidence="4" id="KW-0804">Transcription</keyword>
<evidence type="ECO:0000256" key="3">
    <source>
        <dbReference type="ARBA" id="ARBA00023125"/>
    </source>
</evidence>
<dbReference type="PROSITE" id="PS50043">
    <property type="entry name" value="HTH_LUXR_2"/>
    <property type="match status" value="1"/>
</dbReference>
<dbReference type="Proteomes" id="UP001589844">
    <property type="component" value="Unassembled WGS sequence"/>
</dbReference>
<dbReference type="EMBL" id="JBHLXJ010000002">
    <property type="protein sequence ID" value="MFC0348376.1"/>
    <property type="molecule type" value="Genomic_DNA"/>
</dbReference>
<dbReference type="InterPro" id="IPR016032">
    <property type="entry name" value="Sig_transdc_resp-reg_C-effctor"/>
</dbReference>
<dbReference type="Pfam" id="PF00072">
    <property type="entry name" value="Response_reg"/>
    <property type="match status" value="1"/>
</dbReference>
<dbReference type="Pfam" id="PF00196">
    <property type="entry name" value="GerE"/>
    <property type="match status" value="1"/>
</dbReference>
<dbReference type="InterPro" id="IPR058245">
    <property type="entry name" value="NreC/VraR/RcsB-like_REC"/>
</dbReference>
<comment type="caution">
    <text evidence="8">The sequence shown here is derived from an EMBL/GenBank/DDBJ whole genome shotgun (WGS) entry which is preliminary data.</text>
</comment>
<dbReference type="PRINTS" id="PR00038">
    <property type="entry name" value="HTHLUXR"/>
</dbReference>
<evidence type="ECO:0000259" key="6">
    <source>
        <dbReference type="PROSITE" id="PS50043"/>
    </source>
</evidence>
<keyword evidence="3" id="KW-0238">DNA-binding</keyword>
<keyword evidence="9" id="KW-1185">Reference proteome</keyword>
<evidence type="ECO:0000256" key="5">
    <source>
        <dbReference type="PROSITE-ProRule" id="PRU00169"/>
    </source>
</evidence>
<dbReference type="RefSeq" id="WP_390209432.1">
    <property type="nucleotide sequence ID" value="NZ_JBHLXJ010000002.1"/>
</dbReference>
<dbReference type="SUPFAM" id="SSF46894">
    <property type="entry name" value="C-terminal effector domain of the bipartite response regulators"/>
    <property type="match status" value="1"/>
</dbReference>
<evidence type="ECO:0000313" key="9">
    <source>
        <dbReference type="Proteomes" id="UP001589844"/>
    </source>
</evidence>
<dbReference type="InterPro" id="IPR039420">
    <property type="entry name" value="WalR-like"/>
</dbReference>
<keyword evidence="1" id="KW-0597">Phosphoprotein</keyword>
<evidence type="ECO:0000256" key="1">
    <source>
        <dbReference type="ARBA" id="ARBA00022553"/>
    </source>
</evidence>
<feature type="domain" description="HTH luxR-type" evidence="6">
    <location>
        <begin position="147"/>
        <end position="212"/>
    </location>
</feature>
<dbReference type="SUPFAM" id="SSF52172">
    <property type="entry name" value="CheY-like"/>
    <property type="match status" value="1"/>
</dbReference>
<evidence type="ECO:0000313" key="8">
    <source>
        <dbReference type="EMBL" id="MFC0348376.1"/>
    </source>
</evidence>
<dbReference type="SMART" id="SM00448">
    <property type="entry name" value="REC"/>
    <property type="match status" value="1"/>
</dbReference>
<accession>A0ABV6I980</accession>
<dbReference type="Gene3D" id="3.40.50.2300">
    <property type="match status" value="1"/>
</dbReference>
<gene>
    <name evidence="8" type="ORF">ACFFJH_01020</name>
</gene>
<evidence type="ECO:0000256" key="4">
    <source>
        <dbReference type="ARBA" id="ARBA00023163"/>
    </source>
</evidence>